<feature type="region of interest" description="Disordered" evidence="4">
    <location>
        <begin position="1"/>
        <end position="45"/>
    </location>
</feature>
<comment type="caution">
    <text evidence="6">The sequence shown here is derived from an EMBL/GenBank/DDBJ whole genome shotgun (WGS) entry which is preliminary data.</text>
</comment>
<evidence type="ECO:0000256" key="2">
    <source>
        <dbReference type="ARBA" id="ARBA00022670"/>
    </source>
</evidence>
<gene>
    <name evidence="6" type="ORF">PCOR1329_LOCUS13758</name>
</gene>
<keyword evidence="2" id="KW-0645">Protease</keyword>
<feature type="compositionally biased region" description="Basic residues" evidence="4">
    <location>
        <begin position="36"/>
        <end position="45"/>
    </location>
</feature>
<evidence type="ECO:0000313" key="7">
    <source>
        <dbReference type="Proteomes" id="UP001189429"/>
    </source>
</evidence>
<proteinExistence type="inferred from homology"/>
<evidence type="ECO:0000256" key="3">
    <source>
        <dbReference type="ARBA" id="ARBA00022801"/>
    </source>
</evidence>
<dbReference type="Gene3D" id="3.90.1720.30">
    <property type="entry name" value="PPPDE domains"/>
    <property type="match status" value="1"/>
</dbReference>
<dbReference type="PROSITE" id="PS51858">
    <property type="entry name" value="PPPDE"/>
    <property type="match status" value="1"/>
</dbReference>
<dbReference type="EMBL" id="CAUYUJ010004080">
    <property type="protein sequence ID" value="CAK0808063.1"/>
    <property type="molecule type" value="Genomic_DNA"/>
</dbReference>
<reference evidence="6" key="1">
    <citation type="submission" date="2023-10" db="EMBL/GenBank/DDBJ databases">
        <authorList>
            <person name="Chen Y."/>
            <person name="Shah S."/>
            <person name="Dougan E. K."/>
            <person name="Thang M."/>
            <person name="Chan C."/>
        </authorList>
    </citation>
    <scope>NUCLEOTIDE SEQUENCE [LARGE SCALE GENOMIC DNA]</scope>
</reference>
<feature type="domain" description="PPPDE" evidence="5">
    <location>
        <begin position="23"/>
        <end position="170"/>
    </location>
</feature>
<dbReference type="Pfam" id="PF05903">
    <property type="entry name" value="Peptidase_C97"/>
    <property type="match status" value="1"/>
</dbReference>
<keyword evidence="7" id="KW-1185">Reference proteome</keyword>
<comment type="similarity">
    <text evidence="1">Belongs to the DeSI family.</text>
</comment>
<dbReference type="SMART" id="SM01179">
    <property type="entry name" value="DUF862"/>
    <property type="match status" value="1"/>
</dbReference>
<dbReference type="InterPro" id="IPR008580">
    <property type="entry name" value="PPPDE_dom"/>
</dbReference>
<protein>
    <recommendedName>
        <fullName evidence="5">PPPDE domain-containing protein</fullName>
    </recommendedName>
</protein>
<evidence type="ECO:0000256" key="1">
    <source>
        <dbReference type="ARBA" id="ARBA00008140"/>
    </source>
</evidence>
<feature type="region of interest" description="Disordered" evidence="4">
    <location>
        <begin position="320"/>
        <end position="341"/>
    </location>
</feature>
<evidence type="ECO:0000259" key="5">
    <source>
        <dbReference type="PROSITE" id="PS51858"/>
    </source>
</evidence>
<accession>A0ABN9QSN4</accession>
<dbReference type="PANTHER" id="PTHR12378:SF80">
    <property type="entry name" value="IP06716P-RELATED"/>
    <property type="match status" value="1"/>
</dbReference>
<dbReference type="PANTHER" id="PTHR12378">
    <property type="entry name" value="DESUMOYLATING ISOPEPTIDASE"/>
    <property type="match status" value="1"/>
</dbReference>
<evidence type="ECO:0000256" key="4">
    <source>
        <dbReference type="SAM" id="MobiDB-lite"/>
    </source>
</evidence>
<name>A0ABN9QSN4_9DINO</name>
<dbReference type="Proteomes" id="UP001189429">
    <property type="component" value="Unassembled WGS sequence"/>
</dbReference>
<sequence>MTPARPGTTARSACRRRSGGQGVGVQAARLRQTPAGRHRRGHRRGLPHGVVVLGQEFAFGGHDEPGRTGVFRTMPELNPQFSFYQRLIMGHVEVKDPEELKRKVKSLLCSTEWCGPCYDVFEHNCNHFTSDLCWALLGKRPPDWINATAVGLSRSSRSLRVLRQLLEKELQQYVREQTGAPPAQGREPELQAPGGLAFSEEFRLAFQAAWRERLGRELAAAARCADGQDPDRLKQQAERRALLAAAAAARESAAATARAARRAEAARAEQPEAALAAWDAAWRRLSSPIVLSWRAAALRGDLRPEGERERDAQVAALLETAAARTRPRPRRRALWPTLRLK</sequence>
<evidence type="ECO:0000313" key="6">
    <source>
        <dbReference type="EMBL" id="CAK0808063.1"/>
    </source>
</evidence>
<organism evidence="6 7">
    <name type="scientific">Prorocentrum cordatum</name>
    <dbReference type="NCBI Taxonomy" id="2364126"/>
    <lineage>
        <taxon>Eukaryota</taxon>
        <taxon>Sar</taxon>
        <taxon>Alveolata</taxon>
        <taxon>Dinophyceae</taxon>
        <taxon>Prorocentrales</taxon>
        <taxon>Prorocentraceae</taxon>
        <taxon>Prorocentrum</taxon>
    </lineage>
</organism>
<keyword evidence="3" id="KW-0378">Hydrolase</keyword>
<dbReference type="InterPro" id="IPR042266">
    <property type="entry name" value="PPPDE_sf"/>
</dbReference>